<protein>
    <recommendedName>
        <fullName evidence="5">YfhO family protein</fullName>
    </recommendedName>
</protein>
<feature type="transmembrane region" description="Helical" evidence="2">
    <location>
        <begin position="353"/>
        <end position="371"/>
    </location>
</feature>
<evidence type="ECO:0000313" key="4">
    <source>
        <dbReference type="Proteomes" id="UP001499841"/>
    </source>
</evidence>
<feature type="region of interest" description="Disordered" evidence="1">
    <location>
        <begin position="639"/>
        <end position="662"/>
    </location>
</feature>
<keyword evidence="4" id="KW-1185">Reference proteome</keyword>
<evidence type="ECO:0008006" key="5">
    <source>
        <dbReference type="Google" id="ProtNLM"/>
    </source>
</evidence>
<dbReference type="Proteomes" id="UP001499841">
    <property type="component" value="Unassembled WGS sequence"/>
</dbReference>
<feature type="transmembrane region" description="Helical" evidence="2">
    <location>
        <begin position="914"/>
        <end position="935"/>
    </location>
</feature>
<feature type="transmembrane region" description="Helical" evidence="2">
    <location>
        <begin position="221"/>
        <end position="248"/>
    </location>
</feature>
<feature type="transmembrane region" description="Helical" evidence="2">
    <location>
        <begin position="166"/>
        <end position="188"/>
    </location>
</feature>
<dbReference type="RefSeq" id="WP_345045206.1">
    <property type="nucleotide sequence ID" value="NZ_BAABBA010000035.1"/>
</dbReference>
<accession>A0ABP6UM24</accession>
<comment type="caution">
    <text evidence="3">The sequence shown here is derived from an EMBL/GenBank/DDBJ whole genome shotgun (WGS) entry which is preliminary data.</text>
</comment>
<dbReference type="PANTHER" id="PTHR38454:SF1">
    <property type="entry name" value="INTEGRAL MEMBRANE PROTEIN"/>
    <property type="match status" value="1"/>
</dbReference>
<feature type="transmembrane region" description="Helical" evidence="2">
    <location>
        <begin position="480"/>
        <end position="502"/>
    </location>
</feature>
<organism evidence="3 4">
    <name type="scientific">Georgenia daeguensis</name>
    <dbReference type="NCBI Taxonomy" id="908355"/>
    <lineage>
        <taxon>Bacteria</taxon>
        <taxon>Bacillati</taxon>
        <taxon>Actinomycetota</taxon>
        <taxon>Actinomycetes</taxon>
        <taxon>Micrococcales</taxon>
        <taxon>Bogoriellaceae</taxon>
        <taxon>Georgenia</taxon>
    </lineage>
</organism>
<keyword evidence="2" id="KW-0812">Transmembrane</keyword>
<feature type="transmembrane region" description="Helical" evidence="2">
    <location>
        <begin position="418"/>
        <end position="436"/>
    </location>
</feature>
<feature type="transmembrane region" description="Helical" evidence="2">
    <location>
        <begin position="28"/>
        <end position="53"/>
    </location>
</feature>
<name>A0ABP6UM24_9MICO</name>
<feature type="transmembrane region" description="Helical" evidence="2">
    <location>
        <begin position="281"/>
        <end position="302"/>
    </location>
</feature>
<evidence type="ECO:0000256" key="1">
    <source>
        <dbReference type="SAM" id="MobiDB-lite"/>
    </source>
</evidence>
<dbReference type="Pfam" id="PF09586">
    <property type="entry name" value="YfhO"/>
    <property type="match status" value="1"/>
</dbReference>
<evidence type="ECO:0000256" key="2">
    <source>
        <dbReference type="SAM" id="Phobius"/>
    </source>
</evidence>
<evidence type="ECO:0000313" key="3">
    <source>
        <dbReference type="EMBL" id="GAA3511934.1"/>
    </source>
</evidence>
<feature type="transmembrane region" description="Helical" evidence="2">
    <location>
        <begin position="383"/>
        <end position="406"/>
    </location>
</feature>
<dbReference type="InterPro" id="IPR018580">
    <property type="entry name" value="Uncharacterised_YfhO"/>
</dbReference>
<dbReference type="EMBL" id="BAABBA010000035">
    <property type="protein sequence ID" value="GAA3511934.1"/>
    <property type="molecule type" value="Genomic_DNA"/>
</dbReference>
<reference evidence="4" key="1">
    <citation type="journal article" date="2019" name="Int. J. Syst. Evol. Microbiol.">
        <title>The Global Catalogue of Microorganisms (GCM) 10K type strain sequencing project: providing services to taxonomists for standard genome sequencing and annotation.</title>
        <authorList>
            <consortium name="The Broad Institute Genomics Platform"/>
            <consortium name="The Broad Institute Genome Sequencing Center for Infectious Disease"/>
            <person name="Wu L."/>
            <person name="Ma J."/>
        </authorList>
    </citation>
    <scope>NUCLEOTIDE SEQUENCE [LARGE SCALE GENOMIC DNA]</scope>
    <source>
        <strain evidence="4">JCM 17459</strain>
    </source>
</reference>
<gene>
    <name evidence="3" type="ORF">GCM10022262_40050</name>
</gene>
<sequence>MTAGKLPGQEKASRVGSPRHRLLARTRLASWIAPVLLVVVMLGPSLLGLRLFAAGDLMQQRAPWVESSTVEEVTNQCVSDTVDGTIPTLLSFRDRIADGDVAPLWDNAASAGTMLAAAPPQGVSSPIVIAALPFPETTVTAWIKLFEIALILAGTIAWGRRLGLSTGAGVIGGFLYATGSFMVMWTNWPQTRTAAFFPLVFWAVERLVQDRTLRSALPFPLVVAGMVLGGFPAIAVHTVYLAAAYALLRLVVINHQRRRQAANGEGRADQGWWLAWGKAPALAVGGGVVAVALVAFQLVPWLNQLSGTDLEYRQNLWQGTFGAREILTAAYPQALGTCAEGLPRWGSVIPVEGVSFIGTGALVLCLAALVLPLPSDRAKGVRVFLLLAGALGFAVTFLGGTVNYLVHLLPLMDNSPLHRMRGVGSLMLAMLAAFGFEAVRRSRGERRWLPWLGVVAAPVLLVAAALGARSLAPGAGEWSLVRFSVLVGLACGLGVSAAWAWIMAGLRGSRSLAALLIPVLLALDGLMFTNAFWPRTDPELLYPQTSTDTFLRENLGHERMVGVSSAYWGGAGQVSDIRSLSGHIFVPPEWRDLLLQADANMFITPTYHTLSNLDSLTSPVLDRFAVSHAVLDTNILPPGPLLGDGEQDRSRGVTLQDAPGSRAVDAGTPLRAAVVELASPIGDVAESQDPAHIVVEVVDPDGTVLAEGERRVRDGAQGLFAVPVAGEHLETAGAYEVRVRAEGGQAVSVVAAGPGAPQTGEAWVGVVTAPADDDLDLVDAAEAQVYERATALPRFRWASDAAACASAEECASLMGEAPDQTVLLDPDDADGASFGSAPAEVVVELDADDHQRVRVDAEGDGMLVIADAYQPDWVARVDGEEVPIVRADHAMKGVPVPAGEHTVELSYEPAGWGVLPWVSLVTLVGLLGGWTYQAVLRPRRRSARSGGEHAL</sequence>
<feature type="transmembrane region" description="Helical" evidence="2">
    <location>
        <begin position="448"/>
        <end position="468"/>
    </location>
</feature>
<keyword evidence="2" id="KW-1133">Transmembrane helix</keyword>
<keyword evidence="2" id="KW-0472">Membrane</keyword>
<feature type="transmembrane region" description="Helical" evidence="2">
    <location>
        <begin position="514"/>
        <end position="533"/>
    </location>
</feature>
<dbReference type="PANTHER" id="PTHR38454">
    <property type="entry name" value="INTEGRAL MEMBRANE PROTEIN-RELATED"/>
    <property type="match status" value="1"/>
</dbReference>
<proteinExistence type="predicted"/>